<dbReference type="RefSeq" id="WP_106483309.1">
    <property type="nucleotide sequence ID" value="NZ_CBCPIL010000023.1"/>
</dbReference>
<proteinExistence type="predicted"/>
<organism evidence="1 2">
    <name type="scientific">Latilactobacillus fuchuensis</name>
    <dbReference type="NCBI Taxonomy" id="164393"/>
    <lineage>
        <taxon>Bacteria</taxon>
        <taxon>Bacillati</taxon>
        <taxon>Bacillota</taxon>
        <taxon>Bacilli</taxon>
        <taxon>Lactobacillales</taxon>
        <taxon>Lactobacillaceae</taxon>
        <taxon>Latilactobacillus</taxon>
    </lineage>
</organism>
<evidence type="ECO:0000313" key="2">
    <source>
        <dbReference type="Proteomes" id="UP000238739"/>
    </source>
</evidence>
<name>A0A2N9DW59_9LACO</name>
<comment type="caution">
    <text evidence="1">The sequence shown here is derived from an EMBL/GenBank/DDBJ whole genome shotgun (WGS) entry which is preliminary data.</text>
</comment>
<dbReference type="AlphaFoldDB" id="A0A2N9DW59"/>
<protein>
    <submittedName>
        <fullName evidence="1">Uncharacterized protein</fullName>
    </submittedName>
</protein>
<gene>
    <name evidence="1" type="ORF">LFUMFP_280007</name>
</gene>
<dbReference type="Proteomes" id="UP000238739">
    <property type="component" value="Unassembled WGS sequence"/>
</dbReference>
<dbReference type="EMBL" id="OGVC01000021">
    <property type="protein sequence ID" value="SPC38771.1"/>
    <property type="molecule type" value="Genomic_DNA"/>
</dbReference>
<accession>A0A2N9DW59</accession>
<evidence type="ECO:0000313" key="1">
    <source>
        <dbReference type="EMBL" id="SPC38771.1"/>
    </source>
</evidence>
<sequence length="294" mass="33974">MTKTNLQIIEAFLNSKKYDRLTPNQQKFAAAILDRFNHFYEIDNPKLLVKLTPTRLKKLMLSEFSNSLVLDNKQVIAQAPVLRAFIAYLAKENLIQADKATLLTTTLEKNAQSMRYNRISTHDFSAFGEPIQKLLNFQQNWSDEFLKSESAMALDTDDPNAYFALMNDFILDMFKEYEVLPEDWTGNQVANLLEKIESTEGALPFLHDGLCLFIEFMFTAKYISDEQTNDIFELIATDVFKQSMDDLPLTPLIMEMHFADVDLDDPQSIIDYLQKRLQTPPDDTKIIDFNSHKK</sequence>
<keyword evidence="2" id="KW-1185">Reference proteome</keyword>
<reference evidence="1" key="1">
    <citation type="submission" date="2018-01" db="EMBL/GenBank/DDBJ databases">
        <authorList>
            <person name="Chaillou S."/>
        </authorList>
    </citation>
    <scope>NUCLEOTIDE SEQUENCE [LARGE SCALE GENOMIC DNA]</scope>
    <source>
        <strain evidence="1">MFPC41A2801</strain>
    </source>
</reference>